<evidence type="ECO:0000313" key="3">
    <source>
        <dbReference type="EMBL" id="KAL2065715.1"/>
    </source>
</evidence>
<protein>
    <submittedName>
        <fullName evidence="3">Uncharacterized protein</fullName>
    </submittedName>
</protein>
<evidence type="ECO:0000256" key="2">
    <source>
        <dbReference type="SAM" id="Phobius"/>
    </source>
</evidence>
<accession>A0ABR4C704</accession>
<name>A0ABR4C704_9HELO</name>
<dbReference type="EMBL" id="JAZHXI010000012">
    <property type="protein sequence ID" value="KAL2065715.1"/>
    <property type="molecule type" value="Genomic_DNA"/>
</dbReference>
<keyword evidence="2" id="KW-1133">Transmembrane helix</keyword>
<keyword evidence="2" id="KW-0472">Membrane</keyword>
<comment type="caution">
    <text evidence="3">The sequence shown here is derived from an EMBL/GenBank/DDBJ whole genome shotgun (WGS) entry which is preliminary data.</text>
</comment>
<keyword evidence="2" id="KW-0812">Transmembrane</keyword>
<gene>
    <name evidence="3" type="ORF">VTL71DRAFT_3385</name>
</gene>
<organism evidence="3 4">
    <name type="scientific">Oculimacula yallundae</name>
    <dbReference type="NCBI Taxonomy" id="86028"/>
    <lineage>
        <taxon>Eukaryota</taxon>
        <taxon>Fungi</taxon>
        <taxon>Dikarya</taxon>
        <taxon>Ascomycota</taxon>
        <taxon>Pezizomycotina</taxon>
        <taxon>Leotiomycetes</taxon>
        <taxon>Helotiales</taxon>
        <taxon>Ploettnerulaceae</taxon>
        <taxon>Oculimacula</taxon>
    </lineage>
</organism>
<sequence>MCITRISTSYSSCAHVTRSSGQCHSGWNCRTSWACQLFGRHDKALGKCPDCYETEKLAERAKLSAQPWREVAEFMAIVGERRNVSAMREAREAMEDAEEALKSSGKTTRMPVSPTLRAAPPRRTSYGQSFEFSDVPARRPSVDQKGRMSSTGKDTMGINWLFLFMNYVVLPLIMFLFFGFLGTIIDAIDKQMEQARRDAFWRDLGRSLAAGGIR</sequence>
<keyword evidence="4" id="KW-1185">Reference proteome</keyword>
<dbReference type="Proteomes" id="UP001595075">
    <property type="component" value="Unassembled WGS sequence"/>
</dbReference>
<evidence type="ECO:0000313" key="4">
    <source>
        <dbReference type="Proteomes" id="UP001595075"/>
    </source>
</evidence>
<feature type="transmembrane region" description="Helical" evidence="2">
    <location>
        <begin position="160"/>
        <end position="188"/>
    </location>
</feature>
<reference evidence="3 4" key="1">
    <citation type="journal article" date="2024" name="Commun. Biol.">
        <title>Comparative genomic analysis of thermophilic fungi reveals convergent evolutionary adaptations and gene losses.</title>
        <authorList>
            <person name="Steindorff A.S."/>
            <person name="Aguilar-Pontes M.V."/>
            <person name="Robinson A.J."/>
            <person name="Andreopoulos B."/>
            <person name="LaButti K."/>
            <person name="Kuo A."/>
            <person name="Mondo S."/>
            <person name="Riley R."/>
            <person name="Otillar R."/>
            <person name="Haridas S."/>
            <person name="Lipzen A."/>
            <person name="Grimwood J."/>
            <person name="Schmutz J."/>
            <person name="Clum A."/>
            <person name="Reid I.D."/>
            <person name="Moisan M.C."/>
            <person name="Butler G."/>
            <person name="Nguyen T.T.M."/>
            <person name="Dewar K."/>
            <person name="Conant G."/>
            <person name="Drula E."/>
            <person name="Henrissat B."/>
            <person name="Hansel C."/>
            <person name="Singer S."/>
            <person name="Hutchinson M.I."/>
            <person name="de Vries R.P."/>
            <person name="Natvig D.O."/>
            <person name="Powell A.J."/>
            <person name="Tsang A."/>
            <person name="Grigoriev I.V."/>
        </authorList>
    </citation>
    <scope>NUCLEOTIDE SEQUENCE [LARGE SCALE GENOMIC DNA]</scope>
    <source>
        <strain evidence="3 4">CBS 494.80</strain>
    </source>
</reference>
<proteinExistence type="predicted"/>
<feature type="region of interest" description="Disordered" evidence="1">
    <location>
        <begin position="101"/>
        <end position="124"/>
    </location>
</feature>
<evidence type="ECO:0000256" key="1">
    <source>
        <dbReference type="SAM" id="MobiDB-lite"/>
    </source>
</evidence>